<dbReference type="PANTHER" id="PTHR14413">
    <property type="entry name" value="RIBOSOMAL PROTEIN L17"/>
    <property type="match status" value="1"/>
</dbReference>
<dbReference type="FunFam" id="3.90.1030.10:FF:000010">
    <property type="entry name" value="Mrpl8p"/>
    <property type="match status" value="1"/>
</dbReference>
<name>A0A180GVI4_PUCT1</name>
<dbReference type="Gene3D" id="3.90.1030.10">
    <property type="entry name" value="Ribosomal protein L17"/>
    <property type="match status" value="1"/>
</dbReference>
<comment type="similarity">
    <text evidence="1 4">Belongs to the bacterial ribosomal protein bL17 family.</text>
</comment>
<dbReference type="InterPro" id="IPR047859">
    <property type="entry name" value="Ribosomal_bL17_CS"/>
</dbReference>
<dbReference type="GO" id="GO:0005762">
    <property type="term" value="C:mitochondrial large ribosomal subunit"/>
    <property type="evidence" value="ECO:0007669"/>
    <property type="project" value="TreeGrafter"/>
</dbReference>
<dbReference type="Proteomes" id="UP000005240">
    <property type="component" value="Unassembled WGS sequence"/>
</dbReference>
<evidence type="ECO:0000256" key="5">
    <source>
        <dbReference type="SAM" id="MobiDB-lite"/>
    </source>
</evidence>
<dbReference type="STRING" id="630390.A0A180GVI4"/>
<reference evidence="6" key="1">
    <citation type="submission" date="2009-11" db="EMBL/GenBank/DDBJ databases">
        <authorList>
            <consortium name="The Broad Institute Genome Sequencing Platform"/>
            <person name="Ward D."/>
            <person name="Feldgarden M."/>
            <person name="Earl A."/>
            <person name="Young S.K."/>
            <person name="Zeng Q."/>
            <person name="Koehrsen M."/>
            <person name="Alvarado L."/>
            <person name="Berlin A."/>
            <person name="Bochicchio J."/>
            <person name="Borenstein D."/>
            <person name="Chapman S.B."/>
            <person name="Chen Z."/>
            <person name="Engels R."/>
            <person name="Freedman E."/>
            <person name="Gellesch M."/>
            <person name="Goldberg J."/>
            <person name="Griggs A."/>
            <person name="Gujja S."/>
            <person name="Heilman E."/>
            <person name="Heiman D."/>
            <person name="Hepburn T."/>
            <person name="Howarth C."/>
            <person name="Jen D."/>
            <person name="Larson L."/>
            <person name="Lewis B."/>
            <person name="Mehta T."/>
            <person name="Park D."/>
            <person name="Pearson M."/>
            <person name="Roberts A."/>
            <person name="Saif S."/>
            <person name="Shea T."/>
            <person name="Shenoy N."/>
            <person name="Sisk P."/>
            <person name="Stolte C."/>
            <person name="Sykes S."/>
            <person name="Thomson T."/>
            <person name="Walk T."/>
            <person name="White J."/>
            <person name="Yandava C."/>
            <person name="Izard J."/>
            <person name="Baranova O.V."/>
            <person name="Blanton J.M."/>
            <person name="Tanner A.C."/>
            <person name="Dewhirst F.E."/>
            <person name="Haas B."/>
            <person name="Nusbaum C."/>
            <person name="Birren B."/>
        </authorList>
    </citation>
    <scope>NUCLEOTIDE SEQUENCE [LARGE SCALE GENOMIC DNA]</scope>
    <source>
        <strain evidence="6">1-1 BBBD Race 1</strain>
    </source>
</reference>
<dbReference type="EMBL" id="ADAS02000020">
    <property type="protein sequence ID" value="OAV96302.1"/>
    <property type="molecule type" value="Genomic_DNA"/>
</dbReference>
<evidence type="ECO:0000313" key="7">
    <source>
        <dbReference type="EnsemblFungi" id="PTTG_06304-t43_1-p1"/>
    </source>
</evidence>
<reference evidence="7 8" key="3">
    <citation type="journal article" date="2017" name="G3 (Bethesda)">
        <title>Comparative analysis highlights variable genome content of wheat rusts and divergence of the mating loci.</title>
        <authorList>
            <person name="Cuomo C.A."/>
            <person name="Bakkeren G."/>
            <person name="Khalil H.B."/>
            <person name="Panwar V."/>
            <person name="Joly D."/>
            <person name="Linning R."/>
            <person name="Sakthikumar S."/>
            <person name="Song X."/>
            <person name="Adiconis X."/>
            <person name="Fan L."/>
            <person name="Goldberg J.M."/>
            <person name="Levin J.Z."/>
            <person name="Young S."/>
            <person name="Zeng Q."/>
            <person name="Anikster Y."/>
            <person name="Bruce M."/>
            <person name="Wang M."/>
            <person name="Yin C."/>
            <person name="McCallum B."/>
            <person name="Szabo L.J."/>
            <person name="Hulbert S."/>
            <person name="Chen X."/>
            <person name="Fellers J.P."/>
        </authorList>
    </citation>
    <scope>NUCLEOTIDE SEQUENCE</scope>
    <source>
        <strain evidence="7">isolate 1-1 / race 1 (BBBD)</strain>
        <strain evidence="8">Isolate 1-1 / race 1 (BBBD)</strain>
    </source>
</reference>
<dbReference type="Pfam" id="PF01196">
    <property type="entry name" value="Ribosomal_L17"/>
    <property type="match status" value="1"/>
</dbReference>
<dbReference type="GO" id="GO:0006412">
    <property type="term" value="P:translation"/>
    <property type="evidence" value="ECO:0007669"/>
    <property type="project" value="InterPro"/>
</dbReference>
<dbReference type="PROSITE" id="PS01167">
    <property type="entry name" value="RIBOSOMAL_L17"/>
    <property type="match status" value="1"/>
</dbReference>
<keyword evidence="2 4" id="KW-0689">Ribosomal protein</keyword>
<dbReference type="InterPro" id="IPR000456">
    <property type="entry name" value="Ribosomal_bL17"/>
</dbReference>
<keyword evidence="3 4" id="KW-0687">Ribonucleoprotein</keyword>
<dbReference type="NCBIfam" id="TIGR00059">
    <property type="entry name" value="L17"/>
    <property type="match status" value="1"/>
</dbReference>
<keyword evidence="8" id="KW-1185">Reference proteome</keyword>
<evidence type="ECO:0000313" key="6">
    <source>
        <dbReference type="EMBL" id="OAV96302.1"/>
    </source>
</evidence>
<dbReference type="SUPFAM" id="SSF64263">
    <property type="entry name" value="Prokaryotic ribosomal protein L17"/>
    <property type="match status" value="1"/>
</dbReference>
<evidence type="ECO:0000256" key="1">
    <source>
        <dbReference type="ARBA" id="ARBA00008777"/>
    </source>
</evidence>
<organism evidence="6">
    <name type="scientific">Puccinia triticina (isolate 1-1 / race 1 (BBBD))</name>
    <name type="common">Brown leaf rust fungus</name>
    <dbReference type="NCBI Taxonomy" id="630390"/>
    <lineage>
        <taxon>Eukaryota</taxon>
        <taxon>Fungi</taxon>
        <taxon>Dikarya</taxon>
        <taxon>Basidiomycota</taxon>
        <taxon>Pucciniomycotina</taxon>
        <taxon>Pucciniomycetes</taxon>
        <taxon>Pucciniales</taxon>
        <taxon>Pucciniaceae</taxon>
        <taxon>Puccinia</taxon>
    </lineage>
</organism>
<dbReference type="PANTHER" id="PTHR14413:SF16">
    <property type="entry name" value="LARGE RIBOSOMAL SUBUNIT PROTEIN BL17M"/>
    <property type="match status" value="1"/>
</dbReference>
<evidence type="ECO:0000256" key="4">
    <source>
        <dbReference type="RuleBase" id="RU000660"/>
    </source>
</evidence>
<dbReference type="EnsemblFungi" id="PTTG_06304-t43_1">
    <property type="protein sequence ID" value="PTTG_06304-t43_1-p1"/>
    <property type="gene ID" value="PTTG_06304"/>
</dbReference>
<evidence type="ECO:0000256" key="2">
    <source>
        <dbReference type="ARBA" id="ARBA00022980"/>
    </source>
</evidence>
<evidence type="ECO:0000313" key="8">
    <source>
        <dbReference type="Proteomes" id="UP000005240"/>
    </source>
</evidence>
<sequence>MRLAKLNRSMSHRRAMFRNLVSALIEHEQIKTTFPKAKAISRLAERVITWSKYGTENIFYQRKAESYLMNWVQVRKHLFHNLAKRYETRCGGYTRIHRVGFRANDHAPLAIIELVDNARDLKRDKVIRTISRELAQLEISSKSTNSNTTSDSIKSKIPVAVWRNVPCKSEAQAKQAIEEFQRLLPEMTKKNLKKVLSEQYVQAYQYCQPPEIPTKEEALIEAAHAKKLRRDLLRKAAESIDASNESARHTTVSLLSRTPTPKAKIGNLAHVKGIPRPLGPYSDFLYHIRLHFHRNLALLDPNKLAGRLNKGFPTPKPSLEESKILDQIPSFENA</sequence>
<accession>A0A180GVI4</accession>
<dbReference type="AlphaFoldDB" id="A0A180GVI4"/>
<feature type="region of interest" description="Disordered" evidence="5">
    <location>
        <begin position="310"/>
        <end position="334"/>
    </location>
</feature>
<dbReference type="GO" id="GO:0003735">
    <property type="term" value="F:structural constituent of ribosome"/>
    <property type="evidence" value="ECO:0007669"/>
    <property type="project" value="InterPro"/>
</dbReference>
<dbReference type="InterPro" id="IPR036373">
    <property type="entry name" value="Ribosomal_bL17_sf"/>
</dbReference>
<gene>
    <name evidence="6" type="ORF">PTTG_06304</name>
</gene>
<dbReference type="VEuPathDB" id="FungiDB:PTTG_06304"/>
<protein>
    <recommendedName>
        <fullName evidence="9">Ribosomal protein L17</fullName>
    </recommendedName>
</protein>
<reference evidence="6" key="2">
    <citation type="submission" date="2016-05" db="EMBL/GenBank/DDBJ databases">
        <title>Comparative analysis highlights variable genome content of wheat rusts and divergence of the mating loci.</title>
        <authorList>
            <person name="Cuomo C.A."/>
            <person name="Bakkeren G."/>
            <person name="Szabo L."/>
            <person name="Khalil H."/>
            <person name="Joly D."/>
            <person name="Goldberg J."/>
            <person name="Young S."/>
            <person name="Zeng Q."/>
            <person name="Fellers J."/>
        </authorList>
    </citation>
    <scope>NUCLEOTIDE SEQUENCE [LARGE SCALE GENOMIC DNA]</scope>
    <source>
        <strain evidence="6">1-1 BBBD Race 1</strain>
    </source>
</reference>
<evidence type="ECO:0000256" key="3">
    <source>
        <dbReference type="ARBA" id="ARBA00023274"/>
    </source>
</evidence>
<proteinExistence type="inferred from homology"/>
<dbReference type="OrthoDB" id="275000at2759"/>
<reference evidence="7" key="4">
    <citation type="submission" date="2025-05" db="UniProtKB">
        <authorList>
            <consortium name="EnsemblFungi"/>
        </authorList>
    </citation>
    <scope>IDENTIFICATION</scope>
    <source>
        <strain evidence="7">isolate 1-1 / race 1 (BBBD)</strain>
    </source>
</reference>
<evidence type="ECO:0008006" key="9">
    <source>
        <dbReference type="Google" id="ProtNLM"/>
    </source>
</evidence>